<dbReference type="Gene3D" id="1.20.1280.50">
    <property type="match status" value="1"/>
</dbReference>
<evidence type="ECO:0000313" key="2">
    <source>
        <dbReference type="EMBL" id="OJJ52906.1"/>
    </source>
</evidence>
<feature type="domain" description="F-box" evidence="1">
    <location>
        <begin position="102"/>
        <end position="148"/>
    </location>
</feature>
<keyword evidence="3" id="KW-1185">Reference proteome</keyword>
<organism evidence="2 3">
    <name type="scientific">Aspergillus sydowii CBS 593.65</name>
    <dbReference type="NCBI Taxonomy" id="1036612"/>
    <lineage>
        <taxon>Eukaryota</taxon>
        <taxon>Fungi</taxon>
        <taxon>Dikarya</taxon>
        <taxon>Ascomycota</taxon>
        <taxon>Pezizomycotina</taxon>
        <taxon>Eurotiomycetes</taxon>
        <taxon>Eurotiomycetidae</taxon>
        <taxon>Eurotiales</taxon>
        <taxon>Aspergillaceae</taxon>
        <taxon>Aspergillus</taxon>
        <taxon>Aspergillus subgen. Nidulantes</taxon>
    </lineage>
</organism>
<dbReference type="PROSITE" id="PS50181">
    <property type="entry name" value="FBOX"/>
    <property type="match status" value="1"/>
</dbReference>
<dbReference type="GeneID" id="63756863"/>
<protein>
    <recommendedName>
        <fullName evidence="1">F-box domain-containing protein</fullName>
    </recommendedName>
</protein>
<dbReference type="SUPFAM" id="SSF81383">
    <property type="entry name" value="F-box domain"/>
    <property type="match status" value="1"/>
</dbReference>
<dbReference type="InterPro" id="IPR036047">
    <property type="entry name" value="F-box-like_dom_sf"/>
</dbReference>
<accession>A0A1L9T0G0</accession>
<dbReference type="InterPro" id="IPR001810">
    <property type="entry name" value="F-box_dom"/>
</dbReference>
<dbReference type="AlphaFoldDB" id="A0A1L9T0G0"/>
<evidence type="ECO:0000313" key="3">
    <source>
        <dbReference type="Proteomes" id="UP000184356"/>
    </source>
</evidence>
<dbReference type="VEuPathDB" id="FungiDB:ASPSYDRAFT_137486"/>
<evidence type="ECO:0000259" key="1">
    <source>
        <dbReference type="PROSITE" id="PS50181"/>
    </source>
</evidence>
<dbReference type="EMBL" id="KV878599">
    <property type="protein sequence ID" value="OJJ52906.1"/>
    <property type="molecule type" value="Genomic_DNA"/>
</dbReference>
<dbReference type="RefSeq" id="XP_040696712.1">
    <property type="nucleotide sequence ID" value="XM_040840790.1"/>
</dbReference>
<dbReference type="STRING" id="1036612.A0A1L9T0G0"/>
<reference evidence="3" key="1">
    <citation type="journal article" date="2017" name="Genome Biol.">
        <title>Comparative genomics reveals high biological diversity and specific adaptations in the industrially and medically important fungal genus Aspergillus.</title>
        <authorList>
            <person name="de Vries R.P."/>
            <person name="Riley R."/>
            <person name="Wiebenga A."/>
            <person name="Aguilar-Osorio G."/>
            <person name="Amillis S."/>
            <person name="Uchima C.A."/>
            <person name="Anderluh G."/>
            <person name="Asadollahi M."/>
            <person name="Askin M."/>
            <person name="Barry K."/>
            <person name="Battaglia E."/>
            <person name="Bayram O."/>
            <person name="Benocci T."/>
            <person name="Braus-Stromeyer S.A."/>
            <person name="Caldana C."/>
            <person name="Canovas D."/>
            <person name="Cerqueira G.C."/>
            <person name="Chen F."/>
            <person name="Chen W."/>
            <person name="Choi C."/>
            <person name="Clum A."/>
            <person name="Dos Santos R.A."/>
            <person name="Damasio A.R."/>
            <person name="Diallinas G."/>
            <person name="Emri T."/>
            <person name="Fekete E."/>
            <person name="Flipphi M."/>
            <person name="Freyberg S."/>
            <person name="Gallo A."/>
            <person name="Gournas C."/>
            <person name="Habgood R."/>
            <person name="Hainaut M."/>
            <person name="Harispe M.L."/>
            <person name="Henrissat B."/>
            <person name="Hilden K.S."/>
            <person name="Hope R."/>
            <person name="Hossain A."/>
            <person name="Karabika E."/>
            <person name="Karaffa L."/>
            <person name="Karanyi Z."/>
            <person name="Krasevec N."/>
            <person name="Kuo A."/>
            <person name="Kusch H."/>
            <person name="LaButti K."/>
            <person name="Lagendijk E.L."/>
            <person name="Lapidus A."/>
            <person name="Levasseur A."/>
            <person name="Lindquist E."/>
            <person name="Lipzen A."/>
            <person name="Logrieco A.F."/>
            <person name="MacCabe A."/>
            <person name="Maekelae M.R."/>
            <person name="Malavazi I."/>
            <person name="Melin P."/>
            <person name="Meyer V."/>
            <person name="Mielnichuk N."/>
            <person name="Miskei M."/>
            <person name="Molnar A.P."/>
            <person name="Mule G."/>
            <person name="Ngan C.Y."/>
            <person name="Orejas M."/>
            <person name="Orosz E."/>
            <person name="Ouedraogo J.P."/>
            <person name="Overkamp K.M."/>
            <person name="Park H.-S."/>
            <person name="Perrone G."/>
            <person name="Piumi F."/>
            <person name="Punt P.J."/>
            <person name="Ram A.F."/>
            <person name="Ramon A."/>
            <person name="Rauscher S."/>
            <person name="Record E."/>
            <person name="Riano-Pachon D.M."/>
            <person name="Robert V."/>
            <person name="Roehrig J."/>
            <person name="Ruller R."/>
            <person name="Salamov A."/>
            <person name="Salih N.S."/>
            <person name="Samson R.A."/>
            <person name="Sandor E."/>
            <person name="Sanguinetti M."/>
            <person name="Schuetze T."/>
            <person name="Sepcic K."/>
            <person name="Shelest E."/>
            <person name="Sherlock G."/>
            <person name="Sophianopoulou V."/>
            <person name="Squina F.M."/>
            <person name="Sun H."/>
            <person name="Susca A."/>
            <person name="Todd R.B."/>
            <person name="Tsang A."/>
            <person name="Unkles S.E."/>
            <person name="van de Wiele N."/>
            <person name="van Rossen-Uffink D."/>
            <person name="Oliveira J.V."/>
            <person name="Vesth T.C."/>
            <person name="Visser J."/>
            <person name="Yu J.-H."/>
            <person name="Zhou M."/>
            <person name="Andersen M.R."/>
            <person name="Archer D.B."/>
            <person name="Baker S.E."/>
            <person name="Benoit I."/>
            <person name="Brakhage A.A."/>
            <person name="Braus G.H."/>
            <person name="Fischer R."/>
            <person name="Frisvad J.C."/>
            <person name="Goldman G.H."/>
            <person name="Houbraken J."/>
            <person name="Oakley B."/>
            <person name="Pocsi I."/>
            <person name="Scazzocchio C."/>
            <person name="Seiboth B."/>
            <person name="vanKuyk P.A."/>
            <person name="Wortman J."/>
            <person name="Dyer P.S."/>
            <person name="Grigoriev I.V."/>
        </authorList>
    </citation>
    <scope>NUCLEOTIDE SEQUENCE [LARGE SCALE GENOMIC DNA]</scope>
    <source>
        <strain evidence="3">CBS 593.65</strain>
    </source>
</reference>
<gene>
    <name evidence="2" type="ORF">ASPSYDRAFT_137486</name>
</gene>
<dbReference type="Proteomes" id="UP000184356">
    <property type="component" value="Unassembled WGS sequence"/>
</dbReference>
<dbReference type="OrthoDB" id="5273847at2759"/>
<proteinExistence type="predicted"/>
<name>A0A1L9T0G0_9EURO</name>
<sequence length="485" mass="54935">MVSTASIYLQKETSSDAFSADATQREIVDLDGSARSESFIELQMVKCFSRETFRNLEQPLFENPPKDPGYFCMSPSIQDFINKASHRASPAPDLTVCIGSSRDPFARLPFELRVKIATLLSTATFYNLRYASRPFIPIFNDNMFWKTRFSKDGDRGFLHPVAIDGAVDWRSLYRATARCEDTFGMRMKVWETLQWIRERLKITRTPSLKPLDFYGRALQDYHADSAAQGQRIQRVKMPENLIHIAVSMISGPDIHNRQKYINQTLPPGQPVTEITALEFISINGSRETIGSRDPMARTVTAEELSGELYRKEITERVCNTTRGAIGPVSPFDHHGVRVIFEANPFKGFHIRYDEEGISSIGVPRQAASSSPFALRVKRGEAGVKEVFLAQSPYVCGYDADRSTFFDMDMDQVVEVVGTFDDRKLVDLGIRGRRSGLPPAVSDPEFYSNIEHCRPTIRFGKRQKSKPVWERRKIGKGVYVWGIDGV</sequence>